<proteinExistence type="predicted"/>
<evidence type="ECO:0000313" key="2">
    <source>
        <dbReference type="EMBL" id="CAI9767072.1"/>
    </source>
</evidence>
<reference evidence="2" key="1">
    <citation type="submission" date="2023-05" db="EMBL/GenBank/DDBJ databases">
        <authorList>
            <person name="Huff M."/>
        </authorList>
    </citation>
    <scope>NUCLEOTIDE SEQUENCE</scope>
</reference>
<name>A0AAD1ZC42_9LAMI</name>
<feature type="region of interest" description="Disordered" evidence="1">
    <location>
        <begin position="95"/>
        <end position="114"/>
    </location>
</feature>
<accession>A0AAD1ZC42</accession>
<feature type="compositionally biased region" description="Polar residues" evidence="1">
    <location>
        <begin position="95"/>
        <end position="105"/>
    </location>
</feature>
<organism evidence="2 3">
    <name type="scientific">Fraxinus pennsylvanica</name>
    <dbReference type="NCBI Taxonomy" id="56036"/>
    <lineage>
        <taxon>Eukaryota</taxon>
        <taxon>Viridiplantae</taxon>
        <taxon>Streptophyta</taxon>
        <taxon>Embryophyta</taxon>
        <taxon>Tracheophyta</taxon>
        <taxon>Spermatophyta</taxon>
        <taxon>Magnoliopsida</taxon>
        <taxon>eudicotyledons</taxon>
        <taxon>Gunneridae</taxon>
        <taxon>Pentapetalae</taxon>
        <taxon>asterids</taxon>
        <taxon>lamiids</taxon>
        <taxon>Lamiales</taxon>
        <taxon>Oleaceae</taxon>
        <taxon>Oleeae</taxon>
        <taxon>Fraxinus</taxon>
    </lineage>
</organism>
<dbReference type="EMBL" id="OU503043">
    <property type="protein sequence ID" value="CAI9767072.1"/>
    <property type="molecule type" value="Genomic_DNA"/>
</dbReference>
<dbReference type="Proteomes" id="UP000834106">
    <property type="component" value="Chromosome 8"/>
</dbReference>
<sequence length="128" mass="14310">MIDNVSSVDNLDFIMESEAFAHADMRVWLLSLAQLSSRRSILLVQKCWEFISNYGKSYAPLSAGIVACVPKKVHVDGIEAKPELEVPKELISSEQLQKSKLQRSPSFVPVGQETSTTKIYEEDTTTSF</sequence>
<dbReference type="AlphaFoldDB" id="A0AAD1ZC42"/>
<protein>
    <submittedName>
        <fullName evidence="2">Uncharacterized protein</fullName>
    </submittedName>
</protein>
<evidence type="ECO:0000256" key="1">
    <source>
        <dbReference type="SAM" id="MobiDB-lite"/>
    </source>
</evidence>
<evidence type="ECO:0000313" key="3">
    <source>
        <dbReference type="Proteomes" id="UP000834106"/>
    </source>
</evidence>
<keyword evidence="3" id="KW-1185">Reference proteome</keyword>
<gene>
    <name evidence="2" type="ORF">FPE_LOCUS14502</name>
</gene>